<evidence type="ECO:0000313" key="1">
    <source>
        <dbReference type="EMBL" id="KAK1385881.1"/>
    </source>
</evidence>
<name>A0AAD8II05_9APIA</name>
<reference evidence="1" key="2">
    <citation type="submission" date="2023-05" db="EMBL/GenBank/DDBJ databases">
        <authorList>
            <person name="Schelkunov M.I."/>
        </authorList>
    </citation>
    <scope>NUCLEOTIDE SEQUENCE</scope>
    <source>
        <strain evidence="1">Hsosn_3</strain>
        <tissue evidence="1">Leaf</tissue>
    </source>
</reference>
<dbReference type="InterPro" id="IPR036770">
    <property type="entry name" value="Ankyrin_rpt-contain_sf"/>
</dbReference>
<protein>
    <recommendedName>
        <fullName evidence="3">Ankyrin repeat protein</fullName>
    </recommendedName>
</protein>
<accession>A0AAD8II05</accession>
<evidence type="ECO:0000313" key="2">
    <source>
        <dbReference type="Proteomes" id="UP001237642"/>
    </source>
</evidence>
<sequence>MSDMIRMIVQAAKRWSRAEDPTLHKFGALFSRTDKPDESGRTVLQLAVDKNNVDAVRLILEEDPSNQDGGIVKRNGLMRLIYKAIDKKYSDDIVTLLSQTYQVRINSDHKDALKLILAIKNLDEDSVSTLLENSRHLMILFLIRCVLNLRLTMSRLTN</sequence>
<reference evidence="1" key="1">
    <citation type="submission" date="2023-02" db="EMBL/GenBank/DDBJ databases">
        <title>Genome of toxic invasive species Heracleum sosnowskyi carries increased number of genes despite the absence of recent whole-genome duplications.</title>
        <authorList>
            <person name="Schelkunov M."/>
            <person name="Shtratnikova V."/>
            <person name="Makarenko M."/>
            <person name="Klepikova A."/>
            <person name="Omelchenko D."/>
            <person name="Novikova G."/>
            <person name="Obukhova E."/>
            <person name="Bogdanov V."/>
            <person name="Penin A."/>
            <person name="Logacheva M."/>
        </authorList>
    </citation>
    <scope>NUCLEOTIDE SEQUENCE</scope>
    <source>
        <strain evidence="1">Hsosn_3</strain>
        <tissue evidence="1">Leaf</tissue>
    </source>
</reference>
<dbReference type="Gene3D" id="1.25.40.20">
    <property type="entry name" value="Ankyrin repeat-containing domain"/>
    <property type="match status" value="1"/>
</dbReference>
<dbReference type="AlphaFoldDB" id="A0AAD8II05"/>
<keyword evidence="2" id="KW-1185">Reference proteome</keyword>
<organism evidence="1 2">
    <name type="scientific">Heracleum sosnowskyi</name>
    <dbReference type="NCBI Taxonomy" id="360622"/>
    <lineage>
        <taxon>Eukaryota</taxon>
        <taxon>Viridiplantae</taxon>
        <taxon>Streptophyta</taxon>
        <taxon>Embryophyta</taxon>
        <taxon>Tracheophyta</taxon>
        <taxon>Spermatophyta</taxon>
        <taxon>Magnoliopsida</taxon>
        <taxon>eudicotyledons</taxon>
        <taxon>Gunneridae</taxon>
        <taxon>Pentapetalae</taxon>
        <taxon>asterids</taxon>
        <taxon>campanulids</taxon>
        <taxon>Apiales</taxon>
        <taxon>Apiaceae</taxon>
        <taxon>Apioideae</taxon>
        <taxon>apioid superclade</taxon>
        <taxon>Tordylieae</taxon>
        <taxon>Tordyliinae</taxon>
        <taxon>Heracleum</taxon>
    </lineage>
</organism>
<gene>
    <name evidence="1" type="ORF">POM88_023616</name>
</gene>
<dbReference type="Proteomes" id="UP001237642">
    <property type="component" value="Unassembled WGS sequence"/>
</dbReference>
<dbReference type="SUPFAM" id="SSF48403">
    <property type="entry name" value="Ankyrin repeat"/>
    <property type="match status" value="1"/>
</dbReference>
<evidence type="ECO:0008006" key="3">
    <source>
        <dbReference type="Google" id="ProtNLM"/>
    </source>
</evidence>
<proteinExistence type="predicted"/>
<dbReference type="EMBL" id="JAUIZM010000005">
    <property type="protein sequence ID" value="KAK1385881.1"/>
    <property type="molecule type" value="Genomic_DNA"/>
</dbReference>
<comment type="caution">
    <text evidence="1">The sequence shown here is derived from an EMBL/GenBank/DDBJ whole genome shotgun (WGS) entry which is preliminary data.</text>
</comment>